<dbReference type="PANTHER" id="PTHR34001:SF3">
    <property type="entry name" value="BLL7405 PROTEIN"/>
    <property type="match status" value="1"/>
</dbReference>
<feature type="chain" id="PRO_5007870362" evidence="6">
    <location>
        <begin position="24"/>
        <end position="228"/>
    </location>
</feature>
<dbReference type="PATRIC" id="fig|989403.3.peg.1528"/>
<name>A0A166A107_9HYPH</name>
<dbReference type="Proteomes" id="UP000076577">
    <property type="component" value="Unassembled WGS sequence"/>
</dbReference>
<gene>
    <name evidence="8" type="ORF">PsAD2_01436</name>
</gene>
<evidence type="ECO:0000256" key="2">
    <source>
        <dbReference type="ARBA" id="ARBA00022729"/>
    </source>
</evidence>
<dbReference type="SUPFAM" id="SSF56925">
    <property type="entry name" value="OMPA-like"/>
    <property type="match status" value="1"/>
</dbReference>
<dbReference type="EMBL" id="LMCB01000008">
    <property type="protein sequence ID" value="KZL20504.1"/>
    <property type="molecule type" value="Genomic_DNA"/>
</dbReference>
<keyword evidence="3" id="KW-0472">Membrane</keyword>
<keyword evidence="9" id="KW-1185">Reference proteome</keyword>
<dbReference type="AlphaFoldDB" id="A0A166A107"/>
<comment type="caution">
    <text evidence="8">The sequence shown here is derived from an EMBL/GenBank/DDBJ whole genome shotgun (WGS) entry which is preliminary data.</text>
</comment>
<evidence type="ECO:0000256" key="3">
    <source>
        <dbReference type="ARBA" id="ARBA00023136"/>
    </source>
</evidence>
<evidence type="ECO:0000313" key="8">
    <source>
        <dbReference type="EMBL" id="KZL20504.1"/>
    </source>
</evidence>
<feature type="signal peptide" evidence="6">
    <location>
        <begin position="1"/>
        <end position="23"/>
    </location>
</feature>
<dbReference type="OrthoDB" id="268975at2"/>
<accession>A0A166A107</accession>
<comment type="similarity">
    <text evidence="5">Belongs to the Omp25/RopB family.</text>
</comment>
<evidence type="ECO:0000256" key="4">
    <source>
        <dbReference type="ARBA" id="ARBA00023237"/>
    </source>
</evidence>
<evidence type="ECO:0000256" key="1">
    <source>
        <dbReference type="ARBA" id="ARBA00004442"/>
    </source>
</evidence>
<evidence type="ECO:0000256" key="6">
    <source>
        <dbReference type="SAM" id="SignalP"/>
    </source>
</evidence>
<dbReference type="InterPro" id="IPR011250">
    <property type="entry name" value="OMP/PagP_B-barrel"/>
</dbReference>
<dbReference type="PANTHER" id="PTHR34001">
    <property type="entry name" value="BLL7405 PROTEIN"/>
    <property type="match status" value="1"/>
</dbReference>
<dbReference type="STRING" id="989403.SAMN05421798_102513"/>
<evidence type="ECO:0000259" key="7">
    <source>
        <dbReference type="Pfam" id="PF13505"/>
    </source>
</evidence>
<proteinExistence type="inferred from homology"/>
<feature type="domain" description="Outer membrane protein beta-barrel" evidence="7">
    <location>
        <begin position="52"/>
        <end position="228"/>
    </location>
</feature>
<sequence>MSRFRVFAFAVLGLLGFSSHSYAADYPPGVEVDESYDVYEEELVDGLIDPPEYDWEGFYLGVQGGWARLHGTNRFNNSGTQYNGGTVGLYGGYNHIYQNILIGIEGEGAYWGFGEDSRDQMALRSDYFAALKVRAGLTYDWFMAYVTGGAAFSTFRVTNPNFGPGSDSRTMAGYVGGAGVEMFVTHNIIVRLDYERIVFPGRSFVVGGTRFKEDIDSDAIRIGVSYKF</sequence>
<evidence type="ECO:0000256" key="5">
    <source>
        <dbReference type="ARBA" id="ARBA00038306"/>
    </source>
</evidence>
<comment type="subcellular location">
    <subcellularLocation>
        <location evidence="1">Cell outer membrane</location>
    </subcellularLocation>
</comment>
<dbReference type="InterPro" id="IPR051692">
    <property type="entry name" value="OMP-like"/>
</dbReference>
<dbReference type="GO" id="GO:0009279">
    <property type="term" value="C:cell outer membrane"/>
    <property type="evidence" value="ECO:0007669"/>
    <property type="project" value="UniProtKB-SubCell"/>
</dbReference>
<keyword evidence="8" id="KW-0812">Transmembrane</keyword>
<organism evidence="8 9">
    <name type="scientific">Pseudovibrio axinellae</name>
    <dbReference type="NCBI Taxonomy" id="989403"/>
    <lineage>
        <taxon>Bacteria</taxon>
        <taxon>Pseudomonadati</taxon>
        <taxon>Pseudomonadota</taxon>
        <taxon>Alphaproteobacteria</taxon>
        <taxon>Hyphomicrobiales</taxon>
        <taxon>Stappiaceae</taxon>
        <taxon>Pseudovibrio</taxon>
    </lineage>
</organism>
<keyword evidence="2 6" id="KW-0732">Signal</keyword>
<dbReference type="InterPro" id="IPR027385">
    <property type="entry name" value="Beta-barrel_OMP"/>
</dbReference>
<protein>
    <submittedName>
        <fullName evidence="8">OmpA-like transmembrane domain protein</fullName>
    </submittedName>
</protein>
<dbReference type="RefSeq" id="WP_068004384.1">
    <property type="nucleotide sequence ID" value="NZ_FOFM01000002.1"/>
</dbReference>
<dbReference type="Pfam" id="PF13505">
    <property type="entry name" value="OMP_b-brl"/>
    <property type="match status" value="1"/>
</dbReference>
<reference evidence="8 9" key="1">
    <citation type="journal article" date="2016" name="Front. Microbiol.">
        <title>Comparative Genomic Analysis Reveals a Diverse Repertoire of Genes Involved in Prokaryote-Eukaryote Interactions within the Pseudovibrio Genus.</title>
        <authorList>
            <person name="Romano S."/>
            <person name="Fernandez-Guerra A."/>
            <person name="Reen F.J."/>
            <person name="Glockner F.O."/>
            <person name="Crowley S.P."/>
            <person name="O'Sullivan O."/>
            <person name="Cotter P.D."/>
            <person name="Adams C."/>
            <person name="Dobson A.D."/>
            <person name="O'Gara F."/>
        </authorList>
    </citation>
    <scope>NUCLEOTIDE SEQUENCE [LARGE SCALE GENOMIC DNA]</scope>
    <source>
        <strain evidence="8 9">Ad2</strain>
    </source>
</reference>
<keyword evidence="4" id="KW-0998">Cell outer membrane</keyword>
<dbReference type="Gene3D" id="2.40.160.20">
    <property type="match status" value="1"/>
</dbReference>
<evidence type="ECO:0000313" key="9">
    <source>
        <dbReference type="Proteomes" id="UP000076577"/>
    </source>
</evidence>